<dbReference type="Proteomes" id="UP000437748">
    <property type="component" value="Unassembled WGS sequence"/>
</dbReference>
<dbReference type="EMBL" id="WFLM01000002">
    <property type="protein sequence ID" value="KAB8039537.1"/>
    <property type="molecule type" value="Genomic_DNA"/>
</dbReference>
<keyword evidence="2" id="KW-1133">Transmembrane helix</keyword>
<comment type="caution">
    <text evidence="3">The sequence shown here is derived from an EMBL/GenBank/DDBJ whole genome shotgun (WGS) entry which is preliminary data.</text>
</comment>
<reference evidence="3 4" key="1">
    <citation type="submission" date="2019-10" db="EMBL/GenBank/DDBJ databases">
        <title>New species of Slilvanegrellaceae.</title>
        <authorList>
            <person name="Pitt A."/>
            <person name="Hahn M.W."/>
        </authorList>
    </citation>
    <scope>NUCLEOTIDE SEQUENCE [LARGE SCALE GENOMIC DNA]</scope>
    <source>
        <strain evidence="3 4">SP-Ram-0.45-NSY-1</strain>
    </source>
</reference>
<name>A0A6N6VVV4_9BACT</name>
<evidence type="ECO:0000313" key="4">
    <source>
        <dbReference type="Proteomes" id="UP000437748"/>
    </source>
</evidence>
<gene>
    <name evidence="3" type="ORF">GCL60_04585</name>
</gene>
<accession>A0A6N6VVV4</accession>
<keyword evidence="2" id="KW-0812">Transmembrane</keyword>
<evidence type="ECO:0000313" key="3">
    <source>
        <dbReference type="EMBL" id="KAB8039537.1"/>
    </source>
</evidence>
<keyword evidence="4" id="KW-1185">Reference proteome</keyword>
<dbReference type="RefSeq" id="WP_153418783.1">
    <property type="nucleotide sequence ID" value="NZ_WFLM01000002.1"/>
</dbReference>
<keyword evidence="2" id="KW-0472">Membrane</keyword>
<feature type="transmembrane region" description="Helical" evidence="2">
    <location>
        <begin position="6"/>
        <end position="24"/>
    </location>
</feature>
<protein>
    <recommendedName>
        <fullName evidence="5">FeoB-associated Cys-rich membrane protein</fullName>
    </recommendedName>
</protein>
<proteinExistence type="predicted"/>
<dbReference type="AlphaFoldDB" id="A0A6N6VVV4"/>
<organism evidence="3 4">
    <name type="scientific">Silvanigrella paludirubra</name>
    <dbReference type="NCBI Taxonomy" id="2499159"/>
    <lineage>
        <taxon>Bacteria</taxon>
        <taxon>Pseudomonadati</taxon>
        <taxon>Bdellovibrionota</taxon>
        <taxon>Oligoflexia</taxon>
        <taxon>Silvanigrellales</taxon>
        <taxon>Silvanigrellaceae</taxon>
        <taxon>Silvanigrella</taxon>
    </lineage>
</organism>
<evidence type="ECO:0000256" key="1">
    <source>
        <dbReference type="SAM" id="MobiDB-lite"/>
    </source>
</evidence>
<sequence length="61" mass="6778">MSQQIIVYIIVLIAAVYLVYKWKIQKMISKKLNKNENKEPAPSCGSGCGSCSTPSKPKKFS</sequence>
<feature type="compositionally biased region" description="Low complexity" evidence="1">
    <location>
        <begin position="43"/>
        <end position="52"/>
    </location>
</feature>
<evidence type="ECO:0000256" key="2">
    <source>
        <dbReference type="SAM" id="Phobius"/>
    </source>
</evidence>
<evidence type="ECO:0008006" key="5">
    <source>
        <dbReference type="Google" id="ProtNLM"/>
    </source>
</evidence>
<feature type="region of interest" description="Disordered" evidence="1">
    <location>
        <begin position="34"/>
        <end position="61"/>
    </location>
</feature>